<protein>
    <submittedName>
        <fullName evidence="2">Uncharacterized protein</fullName>
    </submittedName>
</protein>
<reference evidence="2 3" key="1">
    <citation type="submission" date="2018-07" db="EMBL/GenBank/DDBJ databases">
        <title>Genome sequences of Haloplanus salinus JCM 18368T.</title>
        <authorList>
            <person name="Kim Y.B."/>
            <person name="Roh S.W."/>
        </authorList>
    </citation>
    <scope>NUCLEOTIDE SEQUENCE [LARGE SCALE GENOMIC DNA]</scope>
    <source>
        <strain evidence="2 3">JCM 18368</strain>
    </source>
</reference>
<feature type="region of interest" description="Disordered" evidence="1">
    <location>
        <begin position="1"/>
        <end position="74"/>
    </location>
</feature>
<comment type="caution">
    <text evidence="2">The sequence shown here is derived from an EMBL/GenBank/DDBJ whole genome shotgun (WGS) entry which is preliminary data.</text>
</comment>
<evidence type="ECO:0000313" key="2">
    <source>
        <dbReference type="EMBL" id="RCU46394.1"/>
    </source>
</evidence>
<keyword evidence="3" id="KW-1185">Reference proteome</keyword>
<dbReference type="AlphaFoldDB" id="A0A368NA40"/>
<sequence length="74" mass="8204">MMADGVYSHDRTPRACRPRPPVGVVLAGRFPDRDERPDYPDVPSTTGNTGEDDASGGRWRERRRNDDPSHGGDP</sequence>
<name>A0A368NA40_9EURY</name>
<organism evidence="2 3">
    <name type="scientific">Haloplanus salinus</name>
    <dbReference type="NCBI Taxonomy" id="1126245"/>
    <lineage>
        <taxon>Archaea</taxon>
        <taxon>Methanobacteriati</taxon>
        <taxon>Methanobacteriota</taxon>
        <taxon>Stenosarchaea group</taxon>
        <taxon>Halobacteria</taxon>
        <taxon>Halobacteriales</taxon>
        <taxon>Haloferacaceae</taxon>
        <taxon>Haloplanus</taxon>
    </lineage>
</organism>
<dbReference type="Proteomes" id="UP000252189">
    <property type="component" value="Unassembled WGS sequence"/>
</dbReference>
<proteinExistence type="predicted"/>
<feature type="compositionally biased region" description="Basic and acidic residues" evidence="1">
    <location>
        <begin position="30"/>
        <end position="39"/>
    </location>
</feature>
<evidence type="ECO:0000313" key="3">
    <source>
        <dbReference type="Proteomes" id="UP000252189"/>
    </source>
</evidence>
<accession>A0A368NA40</accession>
<feature type="compositionally biased region" description="Basic and acidic residues" evidence="1">
    <location>
        <begin position="63"/>
        <end position="74"/>
    </location>
</feature>
<dbReference type="EMBL" id="QPHM01000001">
    <property type="protein sequence ID" value="RCU46394.1"/>
    <property type="molecule type" value="Genomic_DNA"/>
</dbReference>
<evidence type="ECO:0000256" key="1">
    <source>
        <dbReference type="SAM" id="MobiDB-lite"/>
    </source>
</evidence>
<gene>
    <name evidence="2" type="ORF">DU504_03160</name>
</gene>